<protein>
    <submittedName>
        <fullName evidence="1">Uncharacterized protein</fullName>
    </submittedName>
</protein>
<evidence type="ECO:0000313" key="1">
    <source>
        <dbReference type="EMBL" id="KUG21569.1"/>
    </source>
</evidence>
<sequence>MSGYLGQQAVTNSIKIKQKNFIFIKKCLDLILHTFIVFFCI</sequence>
<comment type="caution">
    <text evidence="1">The sequence shown here is derived from an EMBL/GenBank/DDBJ whole genome shotgun (WGS) entry which is preliminary data.</text>
</comment>
<gene>
    <name evidence="1" type="ORF">ASZ90_008673</name>
</gene>
<reference evidence="1" key="1">
    <citation type="journal article" date="2015" name="Proc. Natl. Acad. Sci. U.S.A.">
        <title>Networks of energetic and metabolic interactions define dynamics in microbial communities.</title>
        <authorList>
            <person name="Embree M."/>
            <person name="Liu J.K."/>
            <person name="Al-Bassam M.M."/>
            <person name="Zengler K."/>
        </authorList>
    </citation>
    <scope>NUCLEOTIDE SEQUENCE</scope>
</reference>
<dbReference type="EMBL" id="LNQE01001047">
    <property type="protein sequence ID" value="KUG21569.1"/>
    <property type="molecule type" value="Genomic_DNA"/>
</dbReference>
<organism evidence="1">
    <name type="scientific">hydrocarbon metagenome</name>
    <dbReference type="NCBI Taxonomy" id="938273"/>
    <lineage>
        <taxon>unclassified sequences</taxon>
        <taxon>metagenomes</taxon>
        <taxon>ecological metagenomes</taxon>
    </lineage>
</organism>
<name>A0A0W8FLE6_9ZZZZ</name>
<dbReference type="AlphaFoldDB" id="A0A0W8FLE6"/>
<accession>A0A0W8FLE6</accession>
<proteinExistence type="predicted"/>